<feature type="region of interest" description="Disordered" evidence="1">
    <location>
        <begin position="20"/>
        <end position="89"/>
    </location>
</feature>
<name>A0A7R9L6I0_9ACAR</name>
<evidence type="ECO:0000256" key="2">
    <source>
        <dbReference type="SAM" id="SignalP"/>
    </source>
</evidence>
<organism evidence="3">
    <name type="scientific">Medioppia subpectinata</name>
    <dbReference type="NCBI Taxonomy" id="1979941"/>
    <lineage>
        <taxon>Eukaryota</taxon>
        <taxon>Metazoa</taxon>
        <taxon>Ecdysozoa</taxon>
        <taxon>Arthropoda</taxon>
        <taxon>Chelicerata</taxon>
        <taxon>Arachnida</taxon>
        <taxon>Acari</taxon>
        <taxon>Acariformes</taxon>
        <taxon>Sarcoptiformes</taxon>
        <taxon>Oribatida</taxon>
        <taxon>Brachypylina</taxon>
        <taxon>Oppioidea</taxon>
        <taxon>Oppiidae</taxon>
        <taxon>Medioppia</taxon>
    </lineage>
</organism>
<feature type="compositionally biased region" description="Low complexity" evidence="1">
    <location>
        <begin position="78"/>
        <end position="89"/>
    </location>
</feature>
<accession>A0A7R9L6I0</accession>
<feature type="non-terminal residue" evidence="3">
    <location>
        <position position="1"/>
    </location>
</feature>
<sequence length="89" mass="9345">MVFNTLIVLLFEFLKVMADEKKSKPETKDSDSKPSGSGDGGKTATDGHKSSQVKTIASTDSTKSTESRLFGPVSARIGSDGSSSDSKKS</sequence>
<feature type="compositionally biased region" description="Basic and acidic residues" evidence="1">
    <location>
        <begin position="20"/>
        <end position="32"/>
    </location>
</feature>
<evidence type="ECO:0000313" key="3">
    <source>
        <dbReference type="EMBL" id="CAD7635822.1"/>
    </source>
</evidence>
<evidence type="ECO:0000256" key="1">
    <source>
        <dbReference type="SAM" id="MobiDB-lite"/>
    </source>
</evidence>
<proteinExistence type="predicted"/>
<gene>
    <name evidence="3" type="ORF">OSB1V03_LOCUS16213</name>
</gene>
<evidence type="ECO:0000313" key="4">
    <source>
        <dbReference type="Proteomes" id="UP000759131"/>
    </source>
</evidence>
<keyword evidence="2" id="KW-0732">Signal</keyword>
<feature type="signal peptide" evidence="2">
    <location>
        <begin position="1"/>
        <end position="18"/>
    </location>
</feature>
<dbReference type="Proteomes" id="UP000759131">
    <property type="component" value="Unassembled WGS sequence"/>
</dbReference>
<feature type="compositionally biased region" description="Polar residues" evidence="1">
    <location>
        <begin position="50"/>
        <end position="64"/>
    </location>
</feature>
<dbReference type="EMBL" id="OC872325">
    <property type="protein sequence ID" value="CAD7635822.1"/>
    <property type="molecule type" value="Genomic_DNA"/>
</dbReference>
<dbReference type="EMBL" id="CAJPIZ010017750">
    <property type="protein sequence ID" value="CAG2116252.1"/>
    <property type="molecule type" value="Genomic_DNA"/>
</dbReference>
<protein>
    <submittedName>
        <fullName evidence="3">Uncharacterized protein</fullName>
    </submittedName>
</protein>
<reference evidence="3" key="1">
    <citation type="submission" date="2020-11" db="EMBL/GenBank/DDBJ databases">
        <authorList>
            <person name="Tran Van P."/>
        </authorList>
    </citation>
    <scope>NUCLEOTIDE SEQUENCE</scope>
</reference>
<feature type="chain" id="PRO_5035591927" evidence="2">
    <location>
        <begin position="19"/>
        <end position="89"/>
    </location>
</feature>
<keyword evidence="4" id="KW-1185">Reference proteome</keyword>
<dbReference type="AlphaFoldDB" id="A0A7R9L6I0"/>